<keyword evidence="3" id="KW-1185">Reference proteome</keyword>
<sequence length="103" mass="11915">MDTKSIEKSSFRRLTIDCKNNKPHNRNQIWILEQKIIGDKSFNRTNGGFWIKFLFFQGIFTGIAIATAKKINEENRITAQKFVRDITILTLYCLTAMTAIPCI</sequence>
<dbReference type="AlphaFoldDB" id="A0A368UQQ6"/>
<proteinExistence type="predicted"/>
<gene>
    <name evidence="2" type="ORF">DFO77_11990</name>
</gene>
<protein>
    <submittedName>
        <fullName evidence="2">Uncharacterized protein</fullName>
    </submittedName>
</protein>
<reference evidence="2 3" key="1">
    <citation type="submission" date="2018-07" db="EMBL/GenBank/DDBJ databases">
        <title>Freshwater and sediment microbial communities from various areas in North America, analyzing microbe dynamics in response to fracking.</title>
        <authorList>
            <person name="Lamendella R."/>
        </authorList>
    </citation>
    <scope>NUCLEOTIDE SEQUENCE [LARGE SCALE GENOMIC DNA]</scope>
    <source>
        <strain evidence="2 3">160A</strain>
    </source>
</reference>
<comment type="caution">
    <text evidence="2">The sequence shown here is derived from an EMBL/GenBank/DDBJ whole genome shotgun (WGS) entry which is preliminary data.</text>
</comment>
<dbReference type="EMBL" id="QPIZ01000019">
    <property type="protein sequence ID" value="RCW31122.1"/>
    <property type="molecule type" value="Genomic_DNA"/>
</dbReference>
<feature type="transmembrane region" description="Helical" evidence="1">
    <location>
        <begin position="49"/>
        <end position="68"/>
    </location>
</feature>
<keyword evidence="1" id="KW-0812">Transmembrane</keyword>
<accession>A0A368UQQ6</accession>
<name>A0A368UQQ6_9BACT</name>
<organism evidence="2 3">
    <name type="scientific">Marinilabilia salmonicolor</name>
    <dbReference type="NCBI Taxonomy" id="989"/>
    <lineage>
        <taxon>Bacteria</taxon>
        <taxon>Pseudomonadati</taxon>
        <taxon>Bacteroidota</taxon>
        <taxon>Bacteroidia</taxon>
        <taxon>Marinilabiliales</taxon>
        <taxon>Marinilabiliaceae</taxon>
        <taxon>Marinilabilia</taxon>
    </lineage>
</organism>
<dbReference type="Proteomes" id="UP000252733">
    <property type="component" value="Unassembled WGS sequence"/>
</dbReference>
<keyword evidence="1" id="KW-1133">Transmembrane helix</keyword>
<evidence type="ECO:0000256" key="1">
    <source>
        <dbReference type="SAM" id="Phobius"/>
    </source>
</evidence>
<evidence type="ECO:0000313" key="3">
    <source>
        <dbReference type="Proteomes" id="UP000252733"/>
    </source>
</evidence>
<keyword evidence="1" id="KW-0472">Membrane</keyword>
<evidence type="ECO:0000313" key="2">
    <source>
        <dbReference type="EMBL" id="RCW31122.1"/>
    </source>
</evidence>